<evidence type="ECO:0000313" key="2">
    <source>
        <dbReference type="EMBL" id="AYV84172.1"/>
    </source>
</evidence>
<sequence>MASKRTSVKCNGTKHKIGGLQVTCKEIFLDGKGYCKLHAYLCRHKIEEKKSVPVKPKAIARTPATRPVETKKQPTRIVRSMMASRSAAAVPKQRSAAKKSASPQMNRSRPTSAIVTKLIQPVPEVSLSPITDDDMEMVEKKVKLTEFVPTEPPVIVRIDNLSIADSSQAVLTLATLIEESHIDNLPIADPAQDTTVTPAVIYKLPIADPPHDIPAVPVLIEEPHTDNSPIVDPPQDSQTQYTNLYPGGIPFKEIPFEWEINPTHIYKKLDFKRIEEKYEHNTKNMLYSALYDNYTRGLLQLYKCERDVLAYLNLEKI</sequence>
<proteinExistence type="predicted"/>
<name>A0A3G5AAM9_9VIRU</name>
<feature type="compositionally biased region" description="Polar residues" evidence="1">
    <location>
        <begin position="101"/>
        <end position="110"/>
    </location>
</feature>
<organism evidence="2">
    <name type="scientific">Hyperionvirus sp</name>
    <dbReference type="NCBI Taxonomy" id="2487770"/>
    <lineage>
        <taxon>Viruses</taxon>
        <taxon>Varidnaviria</taxon>
        <taxon>Bamfordvirae</taxon>
        <taxon>Nucleocytoviricota</taxon>
        <taxon>Megaviricetes</taxon>
        <taxon>Imitervirales</taxon>
        <taxon>Mimiviridae</taxon>
        <taxon>Klosneuvirinae</taxon>
    </lineage>
</organism>
<feature type="region of interest" description="Disordered" evidence="1">
    <location>
        <begin position="83"/>
        <end position="110"/>
    </location>
</feature>
<evidence type="ECO:0000256" key="1">
    <source>
        <dbReference type="SAM" id="MobiDB-lite"/>
    </source>
</evidence>
<accession>A0A3G5AAM9</accession>
<protein>
    <submittedName>
        <fullName evidence="2">Uncharacterized protein</fullName>
    </submittedName>
</protein>
<dbReference type="EMBL" id="MK072400">
    <property type="protein sequence ID" value="AYV84172.1"/>
    <property type="molecule type" value="Genomic_DNA"/>
</dbReference>
<reference evidence="2" key="1">
    <citation type="submission" date="2018-10" db="EMBL/GenBank/DDBJ databases">
        <title>Hidden diversity of soil giant viruses.</title>
        <authorList>
            <person name="Schulz F."/>
            <person name="Alteio L."/>
            <person name="Goudeau D."/>
            <person name="Ryan E.M."/>
            <person name="Malmstrom R.R."/>
            <person name="Blanchard J."/>
            <person name="Woyke T."/>
        </authorList>
    </citation>
    <scope>NUCLEOTIDE SEQUENCE</scope>
    <source>
        <strain evidence="2">HYV1</strain>
    </source>
</reference>
<gene>
    <name evidence="2" type="ORF">Hyperionvirus18_48</name>
</gene>